<sequence>MSEENSETLFTVIIAGLKPGADKAKVADGIARIVKNLDAGKTLKRLESLPWTMTRKASRKNAGRLIKYLGKLNCDVEVIPPFEIPAIADVAETQILPGTALLSETQIMSSTQFMPVPDELSKQGSTQTSSGALSKSGPEPSSLDREPERQPEDVSLEPLTLGGILDKTFQICRANLWKLLAIAAIPWLITGLITVALAIVVGIIGLTVHNITNMSITMLVVAGVLIIPSAIVFFIAMFYLAQGAMIHAVSSTYLGRKINIKESYGFVFDRLGKFVLTSLLFTLMIFLATAMISVAGTGFYFLFKIVTPSGWWSAVTWIPLFCVLIYLIIKFVLFDKVIIIEDVAYMGALRRSWSLLTGKAEGGWPRSYWGRLVVLLNLFALISFTIAWLFQMPASLVAALFPLSQLAKTVLTQVLSNLGSLFGQVFGAVCLVIFYYDVRNRKEGFDLEMLAKMDEY</sequence>
<feature type="transmembrane region" description="Helical" evidence="2">
    <location>
        <begin position="216"/>
        <end position="241"/>
    </location>
</feature>
<proteinExistence type="predicted"/>
<feature type="region of interest" description="Disordered" evidence="1">
    <location>
        <begin position="118"/>
        <end position="154"/>
    </location>
</feature>
<feature type="transmembrane region" description="Helical" evidence="2">
    <location>
        <begin position="279"/>
        <end position="303"/>
    </location>
</feature>
<evidence type="ECO:0000313" key="4">
    <source>
        <dbReference type="Proteomes" id="UP000807825"/>
    </source>
</evidence>
<gene>
    <name evidence="3" type="ORF">HY912_22480</name>
</gene>
<accession>A0A9D6Z8N1</accession>
<keyword evidence="2" id="KW-0472">Membrane</keyword>
<keyword evidence="2" id="KW-0812">Transmembrane</keyword>
<organism evidence="3 4">
    <name type="scientific">Desulfomonile tiedjei</name>
    <dbReference type="NCBI Taxonomy" id="2358"/>
    <lineage>
        <taxon>Bacteria</taxon>
        <taxon>Pseudomonadati</taxon>
        <taxon>Thermodesulfobacteriota</taxon>
        <taxon>Desulfomonilia</taxon>
        <taxon>Desulfomonilales</taxon>
        <taxon>Desulfomonilaceae</taxon>
        <taxon>Desulfomonile</taxon>
    </lineage>
</organism>
<feature type="compositionally biased region" description="Polar residues" evidence="1">
    <location>
        <begin position="122"/>
        <end position="133"/>
    </location>
</feature>
<evidence type="ECO:0000256" key="2">
    <source>
        <dbReference type="SAM" id="Phobius"/>
    </source>
</evidence>
<feature type="transmembrane region" description="Helical" evidence="2">
    <location>
        <begin position="179"/>
        <end position="204"/>
    </location>
</feature>
<reference evidence="3" key="1">
    <citation type="submission" date="2020-07" db="EMBL/GenBank/DDBJ databases">
        <title>Huge and variable diversity of episymbiotic CPR bacteria and DPANN archaea in groundwater ecosystems.</title>
        <authorList>
            <person name="He C.Y."/>
            <person name="Keren R."/>
            <person name="Whittaker M."/>
            <person name="Farag I.F."/>
            <person name="Doudna J."/>
            <person name="Cate J.H.D."/>
            <person name="Banfield J.F."/>
        </authorList>
    </citation>
    <scope>NUCLEOTIDE SEQUENCE</scope>
    <source>
        <strain evidence="3">NC_groundwater_1664_Pr3_B-0.1um_52_9</strain>
    </source>
</reference>
<dbReference type="Proteomes" id="UP000807825">
    <property type="component" value="Unassembled WGS sequence"/>
</dbReference>
<feature type="transmembrane region" description="Helical" evidence="2">
    <location>
        <begin position="368"/>
        <end position="390"/>
    </location>
</feature>
<evidence type="ECO:0000313" key="3">
    <source>
        <dbReference type="EMBL" id="MBI5252271.1"/>
    </source>
</evidence>
<dbReference type="EMBL" id="JACRDE010000586">
    <property type="protein sequence ID" value="MBI5252271.1"/>
    <property type="molecule type" value="Genomic_DNA"/>
</dbReference>
<name>A0A9D6Z8N1_9BACT</name>
<feature type="transmembrane region" description="Helical" evidence="2">
    <location>
        <begin position="410"/>
        <end position="436"/>
    </location>
</feature>
<feature type="transmembrane region" description="Helical" evidence="2">
    <location>
        <begin position="309"/>
        <end position="329"/>
    </location>
</feature>
<protein>
    <recommendedName>
        <fullName evidence="5">Glycerophosphoryl diester phosphodiesterase membrane domain-containing protein</fullName>
    </recommendedName>
</protein>
<dbReference type="AlphaFoldDB" id="A0A9D6Z8N1"/>
<feature type="compositionally biased region" description="Basic and acidic residues" evidence="1">
    <location>
        <begin position="142"/>
        <end position="152"/>
    </location>
</feature>
<comment type="caution">
    <text evidence="3">The sequence shown here is derived from an EMBL/GenBank/DDBJ whole genome shotgun (WGS) entry which is preliminary data.</text>
</comment>
<evidence type="ECO:0000256" key="1">
    <source>
        <dbReference type="SAM" id="MobiDB-lite"/>
    </source>
</evidence>
<keyword evidence="2" id="KW-1133">Transmembrane helix</keyword>
<evidence type="ECO:0008006" key="5">
    <source>
        <dbReference type="Google" id="ProtNLM"/>
    </source>
</evidence>